<dbReference type="PROSITE" id="PS00409">
    <property type="entry name" value="PROKAR_NTER_METHYL"/>
    <property type="match status" value="1"/>
</dbReference>
<feature type="transmembrane region" description="Helical" evidence="1">
    <location>
        <begin position="20"/>
        <end position="39"/>
    </location>
</feature>
<evidence type="ECO:0000256" key="1">
    <source>
        <dbReference type="SAM" id="Phobius"/>
    </source>
</evidence>
<dbReference type="EMBL" id="BMWV01000002">
    <property type="protein sequence ID" value="GGY30327.1"/>
    <property type="molecule type" value="Genomic_DNA"/>
</dbReference>
<keyword evidence="1" id="KW-0812">Transmembrane</keyword>
<dbReference type="InterPro" id="IPR045584">
    <property type="entry name" value="Pilin-like"/>
</dbReference>
<dbReference type="SUPFAM" id="SSF54523">
    <property type="entry name" value="Pili subunits"/>
    <property type="match status" value="1"/>
</dbReference>
<keyword evidence="4" id="KW-1185">Reference proteome</keyword>
<name>A0A411WW66_9BURK</name>
<dbReference type="OrthoDB" id="9182129at2"/>
<reference evidence="2" key="1">
    <citation type="journal article" date="2014" name="Int. J. Syst. Evol. Microbiol.">
        <title>Complete genome sequence of Corynebacterium casei LMG S-19264T (=DSM 44701T), isolated from a smear-ripened cheese.</title>
        <authorList>
            <consortium name="US DOE Joint Genome Institute (JGI-PGF)"/>
            <person name="Walter F."/>
            <person name="Albersmeier A."/>
            <person name="Kalinowski J."/>
            <person name="Ruckert C."/>
        </authorList>
    </citation>
    <scope>NUCLEOTIDE SEQUENCE</scope>
    <source>
        <strain evidence="2">KCTC 12343</strain>
    </source>
</reference>
<proteinExistence type="predicted"/>
<protein>
    <submittedName>
        <fullName evidence="3">Type II secretion system protein</fullName>
    </submittedName>
</protein>
<evidence type="ECO:0000313" key="5">
    <source>
        <dbReference type="Proteomes" id="UP000628442"/>
    </source>
</evidence>
<reference evidence="2" key="3">
    <citation type="submission" date="2022-12" db="EMBL/GenBank/DDBJ databases">
        <authorList>
            <person name="Sun Q."/>
            <person name="Kim S."/>
        </authorList>
    </citation>
    <scope>NUCLEOTIDE SEQUENCE</scope>
    <source>
        <strain evidence="2">KCTC 12343</strain>
    </source>
</reference>
<dbReference type="Proteomes" id="UP000292307">
    <property type="component" value="Chromosome"/>
</dbReference>
<accession>A0A411WW66</accession>
<evidence type="ECO:0000313" key="2">
    <source>
        <dbReference type="EMBL" id="GGY30327.1"/>
    </source>
</evidence>
<sequence length="176" mass="17770">MPNLPDARTRQGTIQGGFTLIELIAVIVILGILAAVALPRFADLRRDARIASLQAVKGALVTIATLIHGKALIDPGATTVTVDDVEVTLVAGYPSPAGGGNTAAAAGLSLDDYIIRFGSATATATQPALPYNSFAAIPVKVANTPAALACFTQYVGASGSGNAVRPPVVTVVSDSC</sequence>
<dbReference type="EMBL" id="CP036401">
    <property type="protein sequence ID" value="QBI00842.1"/>
    <property type="molecule type" value="Genomic_DNA"/>
</dbReference>
<keyword evidence="1" id="KW-1133">Transmembrane helix</keyword>
<evidence type="ECO:0000313" key="4">
    <source>
        <dbReference type="Proteomes" id="UP000292307"/>
    </source>
</evidence>
<dbReference type="AlphaFoldDB" id="A0A411WW66"/>
<keyword evidence="1" id="KW-0472">Membrane</keyword>
<reference evidence="3 4" key="2">
    <citation type="submission" date="2019-02" db="EMBL/GenBank/DDBJ databases">
        <title>Draft Genome Sequences of Six Type Strains of the Genus Massilia.</title>
        <authorList>
            <person name="Miess H."/>
            <person name="Frediansyhah A."/>
            <person name="Gross H."/>
        </authorList>
    </citation>
    <scope>NUCLEOTIDE SEQUENCE [LARGE SCALE GENOMIC DNA]</scope>
    <source>
        <strain evidence="3 4">DSM 17472</strain>
    </source>
</reference>
<dbReference type="RefSeq" id="WP_131144970.1">
    <property type="nucleotide sequence ID" value="NZ_BMWV01000002.1"/>
</dbReference>
<evidence type="ECO:0000313" key="3">
    <source>
        <dbReference type="EMBL" id="QBI00842.1"/>
    </source>
</evidence>
<dbReference type="InterPro" id="IPR012902">
    <property type="entry name" value="N_methyl_site"/>
</dbReference>
<dbReference type="Gene3D" id="3.30.700.10">
    <property type="entry name" value="Glycoprotein, Type 4 Pilin"/>
    <property type="match status" value="1"/>
</dbReference>
<dbReference type="Proteomes" id="UP000628442">
    <property type="component" value="Unassembled WGS sequence"/>
</dbReference>
<gene>
    <name evidence="3" type="ORF">EYF70_08280</name>
    <name evidence="2" type="ORF">GCM10007387_09970</name>
</gene>
<dbReference type="NCBIfam" id="TIGR02532">
    <property type="entry name" value="IV_pilin_GFxxxE"/>
    <property type="match status" value="1"/>
</dbReference>
<dbReference type="Pfam" id="PF07963">
    <property type="entry name" value="N_methyl"/>
    <property type="match status" value="1"/>
</dbReference>
<organism evidence="2 5">
    <name type="scientific">Pseudoduganella albidiflava</name>
    <dbReference type="NCBI Taxonomy" id="321983"/>
    <lineage>
        <taxon>Bacteria</taxon>
        <taxon>Pseudomonadati</taxon>
        <taxon>Pseudomonadota</taxon>
        <taxon>Betaproteobacteria</taxon>
        <taxon>Burkholderiales</taxon>
        <taxon>Oxalobacteraceae</taxon>
        <taxon>Telluria group</taxon>
        <taxon>Pseudoduganella</taxon>
    </lineage>
</organism>